<dbReference type="EMBL" id="GG745364">
    <property type="protein sequence ID" value="KNE70108.1"/>
    <property type="molecule type" value="Genomic_DNA"/>
</dbReference>
<feature type="compositionally biased region" description="Acidic residues" evidence="1">
    <location>
        <begin position="17"/>
        <end position="26"/>
    </location>
</feature>
<dbReference type="Proteomes" id="UP000054350">
    <property type="component" value="Unassembled WGS sequence"/>
</dbReference>
<organism evidence="2 3">
    <name type="scientific">Allomyces macrogynus (strain ATCC 38327)</name>
    <name type="common">Allomyces javanicus var. macrogynus</name>
    <dbReference type="NCBI Taxonomy" id="578462"/>
    <lineage>
        <taxon>Eukaryota</taxon>
        <taxon>Fungi</taxon>
        <taxon>Fungi incertae sedis</taxon>
        <taxon>Blastocladiomycota</taxon>
        <taxon>Blastocladiomycetes</taxon>
        <taxon>Blastocladiales</taxon>
        <taxon>Blastocladiaceae</taxon>
        <taxon>Allomyces</taxon>
    </lineage>
</organism>
<feature type="region of interest" description="Disordered" evidence="1">
    <location>
        <begin position="1"/>
        <end position="71"/>
    </location>
</feature>
<name>A0A0L0T5P1_ALLM3</name>
<proteinExistence type="predicted"/>
<evidence type="ECO:0000256" key="1">
    <source>
        <dbReference type="SAM" id="MobiDB-lite"/>
    </source>
</evidence>
<dbReference type="AlphaFoldDB" id="A0A0L0T5P1"/>
<sequence length="174" mass="19756">MTAPVPPAAAPTNPPVDNDDEMEEGELSDRDPGSLVIPAFKSRRRARECNDDDDDDDDDGPTDDDFWDDSEVIAAWDSVIDRWRRMQRGEPVSDSDDEDEEHDEDGEVDEDEPCGATVDDHDDDAALSTTDETEGQLDRRSRRWSRMRRTCRIRCCTVFAVVVLSRNHGTRQDK</sequence>
<feature type="compositionally biased region" description="Pro residues" evidence="1">
    <location>
        <begin position="1"/>
        <end position="14"/>
    </location>
</feature>
<feature type="compositionally biased region" description="Acidic residues" evidence="1">
    <location>
        <begin position="50"/>
        <end position="71"/>
    </location>
</feature>
<feature type="region of interest" description="Disordered" evidence="1">
    <location>
        <begin position="87"/>
        <end position="141"/>
    </location>
</feature>
<dbReference type="VEuPathDB" id="FungiDB:AMAG_20239"/>
<feature type="compositionally biased region" description="Acidic residues" evidence="1">
    <location>
        <begin position="120"/>
        <end position="135"/>
    </location>
</feature>
<protein>
    <submittedName>
        <fullName evidence="2">Uncharacterized protein</fullName>
    </submittedName>
</protein>
<accession>A0A0L0T5P1</accession>
<evidence type="ECO:0000313" key="3">
    <source>
        <dbReference type="Proteomes" id="UP000054350"/>
    </source>
</evidence>
<gene>
    <name evidence="2" type="ORF">AMAG_20239</name>
</gene>
<evidence type="ECO:0000313" key="2">
    <source>
        <dbReference type="EMBL" id="KNE70108.1"/>
    </source>
</evidence>
<keyword evidence="3" id="KW-1185">Reference proteome</keyword>
<feature type="compositionally biased region" description="Acidic residues" evidence="1">
    <location>
        <begin position="93"/>
        <end position="113"/>
    </location>
</feature>
<reference evidence="3" key="2">
    <citation type="submission" date="2009-11" db="EMBL/GenBank/DDBJ databases">
        <title>The Genome Sequence of Allomyces macrogynus strain ATCC 38327.</title>
        <authorList>
            <consortium name="The Broad Institute Genome Sequencing Platform"/>
            <person name="Russ C."/>
            <person name="Cuomo C."/>
            <person name="Shea T."/>
            <person name="Young S.K."/>
            <person name="Zeng Q."/>
            <person name="Koehrsen M."/>
            <person name="Haas B."/>
            <person name="Borodovsky M."/>
            <person name="Guigo R."/>
            <person name="Alvarado L."/>
            <person name="Berlin A."/>
            <person name="Borenstein D."/>
            <person name="Chen Z."/>
            <person name="Engels R."/>
            <person name="Freedman E."/>
            <person name="Gellesch M."/>
            <person name="Goldberg J."/>
            <person name="Griggs A."/>
            <person name="Gujja S."/>
            <person name="Heiman D."/>
            <person name="Hepburn T."/>
            <person name="Howarth C."/>
            <person name="Jen D."/>
            <person name="Larson L."/>
            <person name="Lewis B."/>
            <person name="Mehta T."/>
            <person name="Park D."/>
            <person name="Pearson M."/>
            <person name="Roberts A."/>
            <person name="Saif S."/>
            <person name="Shenoy N."/>
            <person name="Sisk P."/>
            <person name="Stolte C."/>
            <person name="Sykes S."/>
            <person name="Walk T."/>
            <person name="White J."/>
            <person name="Yandava C."/>
            <person name="Burger G."/>
            <person name="Gray M.W."/>
            <person name="Holland P.W.H."/>
            <person name="King N."/>
            <person name="Lang F.B.F."/>
            <person name="Roger A.J."/>
            <person name="Ruiz-Trillo I."/>
            <person name="Lander E."/>
            <person name="Nusbaum C."/>
        </authorList>
    </citation>
    <scope>NUCLEOTIDE SEQUENCE [LARGE SCALE GENOMIC DNA]</scope>
    <source>
        <strain evidence="3">ATCC 38327</strain>
    </source>
</reference>
<reference evidence="2 3" key="1">
    <citation type="submission" date="2009-11" db="EMBL/GenBank/DDBJ databases">
        <title>Annotation of Allomyces macrogynus ATCC 38327.</title>
        <authorList>
            <consortium name="The Broad Institute Genome Sequencing Platform"/>
            <person name="Russ C."/>
            <person name="Cuomo C."/>
            <person name="Burger G."/>
            <person name="Gray M.W."/>
            <person name="Holland P.W.H."/>
            <person name="King N."/>
            <person name="Lang F.B.F."/>
            <person name="Roger A.J."/>
            <person name="Ruiz-Trillo I."/>
            <person name="Young S.K."/>
            <person name="Zeng Q."/>
            <person name="Gargeya S."/>
            <person name="Fitzgerald M."/>
            <person name="Haas B."/>
            <person name="Abouelleil A."/>
            <person name="Alvarado L."/>
            <person name="Arachchi H.M."/>
            <person name="Berlin A."/>
            <person name="Chapman S.B."/>
            <person name="Gearin G."/>
            <person name="Goldberg J."/>
            <person name="Griggs A."/>
            <person name="Gujja S."/>
            <person name="Hansen M."/>
            <person name="Heiman D."/>
            <person name="Howarth C."/>
            <person name="Larimer J."/>
            <person name="Lui A."/>
            <person name="MacDonald P.J.P."/>
            <person name="McCowen C."/>
            <person name="Montmayeur A."/>
            <person name="Murphy C."/>
            <person name="Neiman D."/>
            <person name="Pearson M."/>
            <person name="Priest M."/>
            <person name="Roberts A."/>
            <person name="Saif S."/>
            <person name="Shea T."/>
            <person name="Sisk P."/>
            <person name="Stolte C."/>
            <person name="Sykes S."/>
            <person name="Wortman J."/>
            <person name="Nusbaum C."/>
            <person name="Birren B."/>
        </authorList>
    </citation>
    <scope>NUCLEOTIDE SEQUENCE [LARGE SCALE GENOMIC DNA]</scope>
    <source>
        <strain evidence="2 3">ATCC 38327</strain>
    </source>
</reference>